<comment type="caution">
    <text evidence="1">The sequence shown here is derived from an EMBL/GenBank/DDBJ whole genome shotgun (WGS) entry which is preliminary data.</text>
</comment>
<dbReference type="Proteomes" id="UP000652761">
    <property type="component" value="Unassembled WGS sequence"/>
</dbReference>
<protein>
    <submittedName>
        <fullName evidence="1">Uncharacterized protein</fullName>
    </submittedName>
</protein>
<proteinExistence type="predicted"/>
<dbReference type="AlphaFoldDB" id="A0A843UKD2"/>
<sequence>MGIIGYNQLVDHVGIHGQRSLTEALNKGSLVRQKEYPTESSSMSRESVNIETSARRSGGVLEQWSVGIGLELEELGLKLGPAFSPQIPLLLGLLSSSSKSQQRCYMCSDEVEPRGIGRRTRGKAKRVDWCLHFLDQYMDGQ</sequence>
<keyword evidence="2" id="KW-1185">Reference proteome</keyword>
<accession>A0A843UKD2</accession>
<evidence type="ECO:0000313" key="2">
    <source>
        <dbReference type="Proteomes" id="UP000652761"/>
    </source>
</evidence>
<organism evidence="1 2">
    <name type="scientific">Colocasia esculenta</name>
    <name type="common">Wild taro</name>
    <name type="synonym">Arum esculentum</name>
    <dbReference type="NCBI Taxonomy" id="4460"/>
    <lineage>
        <taxon>Eukaryota</taxon>
        <taxon>Viridiplantae</taxon>
        <taxon>Streptophyta</taxon>
        <taxon>Embryophyta</taxon>
        <taxon>Tracheophyta</taxon>
        <taxon>Spermatophyta</taxon>
        <taxon>Magnoliopsida</taxon>
        <taxon>Liliopsida</taxon>
        <taxon>Araceae</taxon>
        <taxon>Aroideae</taxon>
        <taxon>Colocasieae</taxon>
        <taxon>Colocasia</taxon>
    </lineage>
</organism>
<evidence type="ECO:0000313" key="1">
    <source>
        <dbReference type="EMBL" id="MQL82777.1"/>
    </source>
</evidence>
<gene>
    <name evidence="1" type="ORF">Taro_015259</name>
</gene>
<reference evidence="1" key="1">
    <citation type="submission" date="2017-07" db="EMBL/GenBank/DDBJ databases">
        <title>Taro Niue Genome Assembly and Annotation.</title>
        <authorList>
            <person name="Atibalentja N."/>
            <person name="Keating K."/>
            <person name="Fields C.J."/>
        </authorList>
    </citation>
    <scope>NUCLEOTIDE SEQUENCE</scope>
    <source>
        <strain evidence="1">Niue_2</strain>
        <tissue evidence="1">Leaf</tissue>
    </source>
</reference>
<name>A0A843UKD2_COLES</name>
<dbReference type="EMBL" id="NMUH01000653">
    <property type="protein sequence ID" value="MQL82777.1"/>
    <property type="molecule type" value="Genomic_DNA"/>
</dbReference>